<evidence type="ECO:0000259" key="2">
    <source>
        <dbReference type="Pfam" id="PF04892"/>
    </source>
</evidence>
<reference evidence="4" key="1">
    <citation type="submission" date="2008-12" db="EMBL/GenBank/DDBJ databases">
        <title>Annotation of Streptomyces ghanaensis ATCC 14672.</title>
        <authorList>
            <consortium name="The Broad Institute Genome Sequencing Platform"/>
            <consortium name="Broad Institute Microbial Sequencing Center"/>
            <person name="Fischbach M."/>
            <person name="Ward D."/>
            <person name="Young S."/>
            <person name="Kodira C.D."/>
            <person name="Zeng Q."/>
            <person name="Koehrsen M."/>
            <person name="Godfrey P."/>
            <person name="Alvarado L."/>
            <person name="Berlin A.M."/>
            <person name="Borenstein D."/>
            <person name="Chen Z."/>
            <person name="Engels R."/>
            <person name="Freedman E."/>
            <person name="Gellesch M."/>
            <person name="Goldberg J."/>
            <person name="Griggs A."/>
            <person name="Gujja S."/>
            <person name="Heiman D.I."/>
            <person name="Hepburn T.A."/>
            <person name="Howarth C."/>
            <person name="Jen D."/>
            <person name="Larson L."/>
            <person name="Lewis B."/>
            <person name="Mehta T."/>
            <person name="Park D."/>
            <person name="Pearson M."/>
            <person name="Roberts A."/>
            <person name="Saif S."/>
            <person name="Shea T.D."/>
            <person name="Shenoy N."/>
            <person name="Sisk P."/>
            <person name="Stolte C."/>
            <person name="Sykes S.N."/>
            <person name="Walk T."/>
            <person name="White J."/>
            <person name="Yandava C."/>
            <person name="Straight P."/>
            <person name="Clardy J."/>
            <person name="Hung D."/>
            <person name="Kolter R."/>
            <person name="Mekalanos J."/>
            <person name="Walker S."/>
            <person name="Walsh C.T."/>
            <person name="Wieland B.L.C."/>
            <person name="Ilzarbe M."/>
            <person name="Galagan J."/>
            <person name="Nusbaum C."/>
            <person name="Birren B."/>
        </authorList>
    </citation>
    <scope>NUCLEOTIDE SEQUENCE [LARGE SCALE GENOMIC DNA]</scope>
    <source>
        <strain evidence="4">ATCC 14672 / DSM 40746 / JCM 4963 / KCTC 9882 / NRRL B-12104 / FH 1290</strain>
    </source>
</reference>
<feature type="transmembrane region" description="Helical" evidence="1">
    <location>
        <begin position="122"/>
        <end position="142"/>
    </location>
</feature>
<gene>
    <name evidence="3" type="ORF">SSFG_02674</name>
</gene>
<dbReference type="InterPro" id="IPR006976">
    <property type="entry name" value="VanZ-like"/>
</dbReference>
<feature type="domain" description="VanZ-like" evidence="2">
    <location>
        <begin position="101"/>
        <end position="166"/>
    </location>
</feature>
<evidence type="ECO:0000256" key="1">
    <source>
        <dbReference type="SAM" id="Phobius"/>
    </source>
</evidence>
<evidence type="ECO:0000313" key="3">
    <source>
        <dbReference type="EMBL" id="EFE67425.2"/>
    </source>
</evidence>
<dbReference type="Pfam" id="PF04892">
    <property type="entry name" value="VanZ"/>
    <property type="match status" value="1"/>
</dbReference>
<organism evidence="3 4">
    <name type="scientific">Streptomyces viridosporus (strain ATCC 14672 / DSM 40746 / JCM 4963 / KCTC 9882 / NRRL B-12104 / FH 1290)</name>
    <name type="common">Streptomyces ghanaensis</name>
    <dbReference type="NCBI Taxonomy" id="566461"/>
    <lineage>
        <taxon>Bacteria</taxon>
        <taxon>Bacillati</taxon>
        <taxon>Actinomycetota</taxon>
        <taxon>Actinomycetes</taxon>
        <taxon>Kitasatosporales</taxon>
        <taxon>Streptomycetaceae</taxon>
        <taxon>Streptomyces</taxon>
    </lineage>
</organism>
<accession>D6A1N3</accession>
<keyword evidence="1" id="KW-1133">Transmembrane helix</keyword>
<feature type="transmembrane region" description="Helical" evidence="1">
    <location>
        <begin position="26"/>
        <end position="47"/>
    </location>
</feature>
<evidence type="ECO:0000313" key="4">
    <source>
        <dbReference type="Proteomes" id="UP000003824"/>
    </source>
</evidence>
<feature type="transmembrane region" description="Helical" evidence="1">
    <location>
        <begin position="154"/>
        <end position="173"/>
    </location>
</feature>
<dbReference type="eggNOG" id="COG4767">
    <property type="taxonomic scope" value="Bacteria"/>
</dbReference>
<keyword evidence="1" id="KW-0812">Transmembrane</keyword>
<keyword evidence="1" id="KW-0472">Membrane</keyword>
<dbReference type="EMBL" id="DS999641">
    <property type="protein sequence ID" value="EFE67425.2"/>
    <property type="molecule type" value="Genomic_DNA"/>
</dbReference>
<sequence length="464" mass="50635">MLQVVGPSKYQNQELPLIRAVFQDHLQFLALAVTVTILTGLVVYFLAAARVSRTRAVFYGLWASSTVGPAALTSWAGGGVMTYQCTVNPDVISAFTGTQGQLNVLLFVPYGLFATLATMRPFFAAASGILFTAAIETAQATVPFVSRLCDSDDLVTNAVGVLAGMTAGALICRHIRSGEPVTENVTRRAVFAGVPIVVLIGVVWATVIDPTRAVQPTEVPAASAAQARALNDALKKAFPTHHANDALYIDHGDGTAVISAPITGGFAEITWPDREQFTAHFTASYYGEGVHAYKIPGVSRSVKSANDAKDVATKYASDYAPWAISGSKVSVRAIDERENIGWMVEWRRWRGDILMPMRLDIAIEPSGRIIDLIARHIEDPKLPEPRVDEKRAWEIFEGHHKVESGQSERAEPIYLAERRDGQWRIHWRLSVRDGNTLRSAVVDATDGSVHRISHEELPEEGQIP</sequence>
<protein>
    <submittedName>
        <fullName evidence="3">Predicted protein</fullName>
    </submittedName>
</protein>
<name>D6A1N3_STRV1</name>
<dbReference type="AlphaFoldDB" id="D6A1N3"/>
<feature type="transmembrane region" description="Helical" evidence="1">
    <location>
        <begin position="185"/>
        <end position="207"/>
    </location>
</feature>
<proteinExistence type="predicted"/>
<dbReference type="Proteomes" id="UP000003824">
    <property type="component" value="Unassembled WGS sequence"/>
</dbReference>